<evidence type="ECO:0008006" key="3">
    <source>
        <dbReference type="Google" id="ProtNLM"/>
    </source>
</evidence>
<dbReference type="Gene3D" id="3.40.1050.10">
    <property type="entry name" value="Carbonic anhydrase"/>
    <property type="match status" value="1"/>
</dbReference>
<evidence type="ECO:0000313" key="1">
    <source>
        <dbReference type="EMBL" id="PIS07232.1"/>
    </source>
</evidence>
<protein>
    <recommendedName>
        <fullName evidence="3">Carbonic anhydrase</fullName>
    </recommendedName>
</protein>
<sequence length="129" mass="14422">MSHTCNYCVVTCIDFRFHPLLQSFFYELGECDRVALAGASKAIVDEDTRDVVLKQINISQKLHNVTSVILVDHEDCGAYGGKKAVTSDKSEINLHAQTLHQARDIIQKHLPGLTIELKFVKLNGEIIDL</sequence>
<dbReference type="InterPro" id="IPR046871">
    <property type="entry name" value="Pro_CA_2"/>
</dbReference>
<comment type="caution">
    <text evidence="1">The sequence shown here is derived from an EMBL/GenBank/DDBJ whole genome shotgun (WGS) entry which is preliminary data.</text>
</comment>
<dbReference type="GO" id="GO:0008270">
    <property type="term" value="F:zinc ion binding"/>
    <property type="evidence" value="ECO:0007669"/>
    <property type="project" value="InterPro"/>
</dbReference>
<dbReference type="AlphaFoldDB" id="A0A2M6R9L1"/>
<dbReference type="Pfam" id="PF20393">
    <property type="entry name" value="Pro_CA_2"/>
    <property type="match status" value="1"/>
</dbReference>
<evidence type="ECO:0000313" key="2">
    <source>
        <dbReference type="Proteomes" id="UP000231162"/>
    </source>
</evidence>
<organism evidence="1 2">
    <name type="scientific">Candidatus Berkelbacteria bacterium CG10_big_fil_rev_8_21_14_0_10_43_14</name>
    <dbReference type="NCBI Taxonomy" id="1974515"/>
    <lineage>
        <taxon>Bacteria</taxon>
        <taxon>Candidatus Berkelbacteria</taxon>
    </lineage>
</organism>
<name>A0A2M6R9L1_9BACT</name>
<gene>
    <name evidence="1" type="ORF">COT79_00425</name>
</gene>
<dbReference type="EMBL" id="PEZX01000008">
    <property type="protein sequence ID" value="PIS07232.1"/>
    <property type="molecule type" value="Genomic_DNA"/>
</dbReference>
<dbReference type="Proteomes" id="UP000231162">
    <property type="component" value="Unassembled WGS sequence"/>
</dbReference>
<accession>A0A2M6R9L1</accession>
<proteinExistence type="predicted"/>
<dbReference type="GO" id="GO:0004089">
    <property type="term" value="F:carbonate dehydratase activity"/>
    <property type="evidence" value="ECO:0007669"/>
    <property type="project" value="InterPro"/>
</dbReference>
<reference evidence="2" key="1">
    <citation type="submission" date="2017-09" db="EMBL/GenBank/DDBJ databases">
        <title>Depth-based differentiation of microbial function through sediment-hosted aquifers and enrichment of novel symbionts in the deep terrestrial subsurface.</title>
        <authorList>
            <person name="Probst A.J."/>
            <person name="Ladd B."/>
            <person name="Jarett J.K."/>
            <person name="Geller-Mcgrath D.E."/>
            <person name="Sieber C.M.K."/>
            <person name="Emerson J.B."/>
            <person name="Anantharaman K."/>
            <person name="Thomas B.C."/>
            <person name="Malmstrom R."/>
            <person name="Stieglmeier M."/>
            <person name="Klingl A."/>
            <person name="Woyke T."/>
            <person name="Ryan C.M."/>
            <person name="Banfield J.F."/>
        </authorList>
    </citation>
    <scope>NUCLEOTIDE SEQUENCE [LARGE SCALE GENOMIC DNA]</scope>
</reference>
<dbReference type="SUPFAM" id="SSF53056">
    <property type="entry name" value="beta-carbonic anhydrase, cab"/>
    <property type="match status" value="1"/>
</dbReference>
<dbReference type="InterPro" id="IPR036874">
    <property type="entry name" value="Carbonic_anhydrase_sf"/>
</dbReference>